<dbReference type="OrthoDB" id="10637786at2759"/>
<evidence type="ECO:0000313" key="2">
    <source>
        <dbReference type="EMBL" id="POW23112.1"/>
    </source>
</evidence>
<evidence type="ECO:0000256" key="1">
    <source>
        <dbReference type="SAM" id="SignalP"/>
    </source>
</evidence>
<organism evidence="2 3">
    <name type="scientific">Puccinia striiformis</name>
    <dbReference type="NCBI Taxonomy" id="27350"/>
    <lineage>
        <taxon>Eukaryota</taxon>
        <taxon>Fungi</taxon>
        <taxon>Dikarya</taxon>
        <taxon>Basidiomycota</taxon>
        <taxon>Pucciniomycotina</taxon>
        <taxon>Pucciniomycetes</taxon>
        <taxon>Pucciniales</taxon>
        <taxon>Pucciniaceae</taxon>
        <taxon>Puccinia</taxon>
    </lineage>
</organism>
<feature type="signal peptide" evidence="1">
    <location>
        <begin position="1"/>
        <end position="26"/>
    </location>
</feature>
<reference evidence="3" key="3">
    <citation type="journal article" date="2018" name="Mol. Plant Microbe Interact.">
        <title>Genome sequence resources for the wheat stripe rust pathogen (Puccinia striiformis f. sp. tritici) and the barley stripe rust pathogen (Puccinia striiformis f. sp. hordei).</title>
        <authorList>
            <person name="Xia C."/>
            <person name="Wang M."/>
            <person name="Yin C."/>
            <person name="Cornejo O.E."/>
            <person name="Hulbert S.H."/>
            <person name="Chen X."/>
        </authorList>
    </citation>
    <scope>NUCLEOTIDE SEQUENCE [LARGE SCALE GENOMIC DNA]</scope>
    <source>
        <strain evidence="3">93TX-2</strain>
    </source>
</reference>
<sequence>MTVCLWPRLFVFPVGLWLTWNAPVGATWPANPSRLPDVKNYEASNAGDFLDLSLAPPQAHHPYEEELTRCTSTDPCTDLSLGNQPVFTKFGKNVPTHASKTGINHQTGIDSCEAETATSSPSTIPSSALATPLEHHAIRLPADALTNVKKHQAFIPYNSSGGTRKFTPAAPSLDTSPGHLEVEGKIDNDAPSSSNYRSSIFPVLQNEGAGTLDESNLFQERLRTNYPGDHQTIGTQASPFHPKYYQNIPSLAWFEDIVSNSWRTPQQADIGKFIKNPALNEFTTASSLQVATPAHQSFEHVQIMPATRSSKRPRILFEGTTFPEAVGPLKVQATSKPGQTLTDTTHMQKALSIGTRSQFGSDKRAVNMGQKRMMLTEPFKFDADLFRRDQCGTKGDGEKIDKMISTIQSLQQGNQPKISKIETWEVPQIFRSCSRLGQLEECQRVYNLMSDSTHRRVHSSIECLDPRQTRWFEFWGGRTGIDLSRLNSLQAVTKGKPRDYYGRDFALLLLHIDMIGTILKEYCLHDPETGQDCGAKLIRKAIELFEASILEDSFRKHKFTTNLFEIPASVHLRAKKPMPWVWECVQTLIYHSKEENLKEIFFLNGGYNIHDLTRSFFSNVFDFSIEGMIQILSRYSQKR</sequence>
<protein>
    <submittedName>
        <fullName evidence="2">Uncharacterized protein</fullName>
    </submittedName>
</protein>
<dbReference type="Proteomes" id="UP000238274">
    <property type="component" value="Unassembled WGS sequence"/>
</dbReference>
<reference evidence="3" key="2">
    <citation type="journal article" date="2018" name="BMC Genomics">
        <title>Genomic insights into host adaptation between the wheat stripe rust pathogen (Puccinia striiformis f. sp. tritici) and the barley stripe rust pathogen (Puccinia striiformis f. sp. hordei).</title>
        <authorList>
            <person name="Xia C."/>
            <person name="Wang M."/>
            <person name="Yin C."/>
            <person name="Cornejo O.E."/>
            <person name="Hulbert S.H."/>
            <person name="Chen X."/>
        </authorList>
    </citation>
    <scope>NUCLEOTIDE SEQUENCE [LARGE SCALE GENOMIC DNA]</scope>
    <source>
        <strain evidence="3">93TX-2</strain>
    </source>
</reference>
<dbReference type="EMBL" id="PKSM01000004">
    <property type="protein sequence ID" value="POW23112.1"/>
    <property type="molecule type" value="Genomic_DNA"/>
</dbReference>
<keyword evidence="1" id="KW-0732">Signal</keyword>
<accession>A0A2S4WMX7</accession>
<dbReference type="VEuPathDB" id="FungiDB:PSHT_00517"/>
<dbReference type="VEuPathDB" id="FungiDB:PSTT_09036"/>
<feature type="chain" id="PRO_5015771537" evidence="1">
    <location>
        <begin position="27"/>
        <end position="639"/>
    </location>
</feature>
<name>A0A2S4WMX7_9BASI</name>
<comment type="caution">
    <text evidence="2">The sequence shown here is derived from an EMBL/GenBank/DDBJ whole genome shotgun (WGS) entry which is preliminary data.</text>
</comment>
<gene>
    <name evidence="2" type="ORF">PSHT_00517</name>
</gene>
<evidence type="ECO:0000313" key="3">
    <source>
        <dbReference type="Proteomes" id="UP000238274"/>
    </source>
</evidence>
<keyword evidence="3" id="KW-1185">Reference proteome</keyword>
<proteinExistence type="predicted"/>
<reference evidence="2 3" key="1">
    <citation type="submission" date="2017-12" db="EMBL/GenBank/DDBJ databases">
        <title>Gene loss provides genomic basis for host adaptation in cereal stripe rust fungi.</title>
        <authorList>
            <person name="Xia C."/>
        </authorList>
    </citation>
    <scope>NUCLEOTIDE SEQUENCE [LARGE SCALE GENOMIC DNA]</scope>
    <source>
        <strain evidence="2 3">93TX-2</strain>
    </source>
</reference>
<dbReference type="AlphaFoldDB" id="A0A2S4WMX7"/>